<feature type="transmembrane region" description="Helical" evidence="6">
    <location>
        <begin position="490"/>
        <end position="513"/>
    </location>
</feature>
<dbReference type="Pfam" id="PF00854">
    <property type="entry name" value="PTR2"/>
    <property type="match status" value="1"/>
</dbReference>
<organism evidence="7 8">
    <name type="scientific">Cephalotus follicularis</name>
    <name type="common">Albany pitcher plant</name>
    <dbReference type="NCBI Taxonomy" id="3775"/>
    <lineage>
        <taxon>Eukaryota</taxon>
        <taxon>Viridiplantae</taxon>
        <taxon>Streptophyta</taxon>
        <taxon>Embryophyta</taxon>
        <taxon>Tracheophyta</taxon>
        <taxon>Spermatophyta</taxon>
        <taxon>Magnoliopsida</taxon>
        <taxon>eudicotyledons</taxon>
        <taxon>Gunneridae</taxon>
        <taxon>Pentapetalae</taxon>
        <taxon>rosids</taxon>
        <taxon>fabids</taxon>
        <taxon>Oxalidales</taxon>
        <taxon>Cephalotaceae</taxon>
        <taxon>Cephalotus</taxon>
    </lineage>
</organism>
<feature type="transmembrane region" description="Helical" evidence="6">
    <location>
        <begin position="213"/>
        <end position="234"/>
    </location>
</feature>
<keyword evidence="3 6" id="KW-0812">Transmembrane</keyword>
<dbReference type="Gene3D" id="1.20.1250.20">
    <property type="entry name" value="MFS general substrate transporter like domains"/>
    <property type="match status" value="1"/>
</dbReference>
<dbReference type="InterPro" id="IPR000109">
    <property type="entry name" value="POT_fam"/>
</dbReference>
<proteinExistence type="inferred from homology"/>
<feature type="transmembrane region" description="Helical" evidence="6">
    <location>
        <begin position="373"/>
        <end position="392"/>
    </location>
</feature>
<dbReference type="InterPro" id="IPR036259">
    <property type="entry name" value="MFS_trans_sf"/>
</dbReference>
<name>A0A1Q3DIX0_CEPFO</name>
<dbReference type="OrthoDB" id="8904098at2759"/>
<accession>A0A1Q3DIX0</accession>
<evidence type="ECO:0000256" key="5">
    <source>
        <dbReference type="ARBA" id="ARBA00023136"/>
    </source>
</evidence>
<comment type="subcellular location">
    <subcellularLocation>
        <location evidence="1">Membrane</location>
        <topology evidence="1">Multi-pass membrane protein</topology>
    </subcellularLocation>
</comment>
<protein>
    <submittedName>
        <fullName evidence="7">PTR2 domain-containing protein</fullName>
    </submittedName>
</protein>
<keyword evidence="4 6" id="KW-1133">Transmembrane helix</keyword>
<evidence type="ECO:0000256" key="2">
    <source>
        <dbReference type="ARBA" id="ARBA00005982"/>
    </source>
</evidence>
<dbReference type="InParanoid" id="A0A1Q3DIX0"/>
<evidence type="ECO:0000256" key="6">
    <source>
        <dbReference type="SAM" id="Phobius"/>
    </source>
</evidence>
<dbReference type="SUPFAM" id="SSF103473">
    <property type="entry name" value="MFS general substrate transporter"/>
    <property type="match status" value="1"/>
</dbReference>
<dbReference type="EMBL" id="BDDD01009772">
    <property type="protein sequence ID" value="GAV92411.1"/>
    <property type="molecule type" value="Genomic_DNA"/>
</dbReference>
<dbReference type="AlphaFoldDB" id="A0A1Q3DIX0"/>
<evidence type="ECO:0000256" key="3">
    <source>
        <dbReference type="ARBA" id="ARBA00022692"/>
    </source>
</evidence>
<dbReference type="GO" id="GO:0016020">
    <property type="term" value="C:membrane"/>
    <property type="evidence" value="ECO:0007669"/>
    <property type="project" value="UniProtKB-SubCell"/>
</dbReference>
<keyword evidence="8" id="KW-1185">Reference proteome</keyword>
<feature type="transmembrane region" description="Helical" evidence="6">
    <location>
        <begin position="332"/>
        <end position="353"/>
    </location>
</feature>
<feature type="transmembrane region" description="Helical" evidence="6">
    <location>
        <begin position="68"/>
        <end position="87"/>
    </location>
</feature>
<dbReference type="CDD" id="cd17416">
    <property type="entry name" value="MFS_NPF1_2"/>
    <property type="match status" value="1"/>
</dbReference>
<feature type="transmembrane region" description="Helical" evidence="6">
    <location>
        <begin position="37"/>
        <end position="56"/>
    </location>
</feature>
<evidence type="ECO:0000313" key="8">
    <source>
        <dbReference type="Proteomes" id="UP000187406"/>
    </source>
</evidence>
<dbReference type="PANTHER" id="PTHR11654">
    <property type="entry name" value="OLIGOPEPTIDE TRANSPORTER-RELATED"/>
    <property type="match status" value="1"/>
</dbReference>
<feature type="transmembrane region" description="Helical" evidence="6">
    <location>
        <begin position="450"/>
        <end position="470"/>
    </location>
</feature>
<feature type="transmembrane region" description="Helical" evidence="6">
    <location>
        <begin position="534"/>
        <end position="552"/>
    </location>
</feature>
<evidence type="ECO:0000256" key="4">
    <source>
        <dbReference type="ARBA" id="ARBA00022989"/>
    </source>
</evidence>
<comment type="similarity">
    <text evidence="2">Belongs to the major facilitator superfamily. Proton-dependent oligopeptide transporter (POT/PTR) (TC 2.A.17) family.</text>
</comment>
<feature type="transmembrane region" description="Helical" evidence="6">
    <location>
        <begin position="185"/>
        <end position="207"/>
    </location>
</feature>
<dbReference type="GO" id="GO:0022857">
    <property type="term" value="F:transmembrane transporter activity"/>
    <property type="evidence" value="ECO:0007669"/>
    <property type="project" value="InterPro"/>
</dbReference>
<keyword evidence="5 6" id="KW-0472">Membrane</keyword>
<reference evidence="8" key="1">
    <citation type="submission" date="2016-04" db="EMBL/GenBank/DDBJ databases">
        <title>Cephalotus genome sequencing.</title>
        <authorList>
            <person name="Fukushima K."/>
            <person name="Hasebe M."/>
            <person name="Fang X."/>
        </authorList>
    </citation>
    <scope>NUCLEOTIDE SEQUENCE [LARGE SCALE GENOMIC DNA]</scope>
    <source>
        <strain evidence="8">cv. St1</strain>
    </source>
</reference>
<feature type="transmembrane region" description="Helical" evidence="6">
    <location>
        <begin position="94"/>
        <end position="117"/>
    </location>
</feature>
<feature type="transmembrane region" description="Helical" evidence="6">
    <location>
        <begin position="412"/>
        <end position="429"/>
    </location>
</feature>
<dbReference type="Proteomes" id="UP000187406">
    <property type="component" value="Unassembled WGS sequence"/>
</dbReference>
<gene>
    <name evidence="7" type="ORF">CFOL_v3_35790</name>
</gene>
<evidence type="ECO:0000313" key="7">
    <source>
        <dbReference type="EMBL" id="GAV92411.1"/>
    </source>
</evidence>
<comment type="caution">
    <text evidence="7">The sequence shown here is derived from an EMBL/GenBank/DDBJ whole genome shotgun (WGS) entry which is preliminary data.</text>
</comment>
<evidence type="ECO:0000256" key="1">
    <source>
        <dbReference type="ARBA" id="ARBA00004141"/>
    </source>
</evidence>
<sequence>MEEHPKDQMNMLNEKLLDTRNQKGGLKTLPFIIANEALEKVASYGLAPIMIMYLMQDYGLGMSMGTKILFMWSAATNFMPVVGAFLSDCYFGRFSMIGFGSFSSLLGMILLWLTAMIPQARPPPCNESTQTCESATGFQLVFLCSSFILMSIGAGGVRSSSLAFGADQLDKRDNPKIASFSLEKYFSLYYLSVTVSILLSLSCIVYIQEHFGWRLGFGVPVILMFLSAASFFLASSSYIKLKAHKSLFTGLAQVVVVSFKNRHLNLLSHNGSYNRKMGSDVVVPSNKLRFLNKACIVITPQQGLNSDKTVSDPWSLCTVDQVEELKALIKVIPIWSTGIMISVTISQSSFLVLQANSMDRHISSSFEIPAGSFSMFTVVSMIIWLLLYNNLLLPLASNIMGKSVLLGVKQRMGIGLLCSCISMALTAIIESVRRETAIRAGDPQGVVNMSAMWLVPQYCLIGVAEAFNAIGQNEFFYSEFPKSMSSIASALIGVGISIGNLLASFIFSTVDNITGGGGKESWVSSNINRGHYDYYYCILTILSLINFVYYTLCSRAYGPCVGEGNKVRDEEEGMSDVY</sequence>
<feature type="transmembrane region" description="Helical" evidence="6">
    <location>
        <begin position="137"/>
        <end position="164"/>
    </location>
</feature>